<feature type="compositionally biased region" description="Polar residues" evidence="1">
    <location>
        <begin position="396"/>
        <end position="410"/>
    </location>
</feature>
<dbReference type="Proteomes" id="UP000054485">
    <property type="component" value="Unassembled WGS sequence"/>
</dbReference>
<dbReference type="HOGENOM" id="CLU_033169_1_0_1"/>
<proteinExistence type="predicted"/>
<evidence type="ECO:0000313" key="3">
    <source>
        <dbReference type="Proteomes" id="UP000054485"/>
    </source>
</evidence>
<keyword evidence="3" id="KW-1185">Reference proteome</keyword>
<dbReference type="AlphaFoldDB" id="A0A0C9Z6E7"/>
<dbReference type="InParanoid" id="A0A0C9Z6E7"/>
<dbReference type="STRING" id="930992.A0A0C9Z6E7"/>
<evidence type="ECO:0000313" key="2">
    <source>
        <dbReference type="EMBL" id="KIK33050.1"/>
    </source>
</evidence>
<reference evidence="2 3" key="1">
    <citation type="submission" date="2014-04" db="EMBL/GenBank/DDBJ databases">
        <authorList>
            <consortium name="DOE Joint Genome Institute"/>
            <person name="Kuo A."/>
            <person name="Ruytinx J."/>
            <person name="Rineau F."/>
            <person name="Colpaert J."/>
            <person name="Kohler A."/>
            <person name="Nagy L.G."/>
            <person name="Floudas D."/>
            <person name="Copeland A."/>
            <person name="Barry K.W."/>
            <person name="Cichocki N."/>
            <person name="Veneault-Fourrey C."/>
            <person name="LaButti K."/>
            <person name="Lindquist E.A."/>
            <person name="Lipzen A."/>
            <person name="Lundell T."/>
            <person name="Morin E."/>
            <person name="Murat C."/>
            <person name="Sun H."/>
            <person name="Tunlid A."/>
            <person name="Henrissat B."/>
            <person name="Grigoriev I.V."/>
            <person name="Hibbett D.S."/>
            <person name="Martin F."/>
            <person name="Nordberg H.P."/>
            <person name="Cantor M.N."/>
            <person name="Hua S.X."/>
        </authorList>
    </citation>
    <scope>NUCLEOTIDE SEQUENCE [LARGE SCALE GENOMIC DNA]</scope>
    <source>
        <strain evidence="2 3">UH-Slu-Lm8-n1</strain>
    </source>
</reference>
<gene>
    <name evidence="2" type="ORF">CY34DRAFT_18632</name>
</gene>
<accession>A0A0C9Z6E7</accession>
<protein>
    <submittedName>
        <fullName evidence="2">Uncharacterized protein</fullName>
    </submittedName>
</protein>
<feature type="region of interest" description="Disordered" evidence="1">
    <location>
        <begin position="337"/>
        <end position="410"/>
    </location>
</feature>
<organism evidence="2 3">
    <name type="scientific">Suillus luteus UH-Slu-Lm8-n1</name>
    <dbReference type="NCBI Taxonomy" id="930992"/>
    <lineage>
        <taxon>Eukaryota</taxon>
        <taxon>Fungi</taxon>
        <taxon>Dikarya</taxon>
        <taxon>Basidiomycota</taxon>
        <taxon>Agaricomycotina</taxon>
        <taxon>Agaricomycetes</taxon>
        <taxon>Agaricomycetidae</taxon>
        <taxon>Boletales</taxon>
        <taxon>Suillineae</taxon>
        <taxon>Suillaceae</taxon>
        <taxon>Suillus</taxon>
    </lineage>
</organism>
<dbReference type="EMBL" id="KN836041">
    <property type="protein sequence ID" value="KIK33050.1"/>
    <property type="molecule type" value="Genomic_DNA"/>
</dbReference>
<dbReference type="OrthoDB" id="2657487at2759"/>
<feature type="region of interest" description="Disordered" evidence="1">
    <location>
        <begin position="1"/>
        <end position="20"/>
    </location>
</feature>
<feature type="compositionally biased region" description="Low complexity" evidence="1">
    <location>
        <begin position="378"/>
        <end position="391"/>
    </location>
</feature>
<reference evidence="3" key="2">
    <citation type="submission" date="2015-01" db="EMBL/GenBank/DDBJ databases">
        <title>Evolutionary Origins and Diversification of the Mycorrhizal Mutualists.</title>
        <authorList>
            <consortium name="DOE Joint Genome Institute"/>
            <consortium name="Mycorrhizal Genomics Consortium"/>
            <person name="Kohler A."/>
            <person name="Kuo A."/>
            <person name="Nagy L.G."/>
            <person name="Floudas D."/>
            <person name="Copeland A."/>
            <person name="Barry K.W."/>
            <person name="Cichocki N."/>
            <person name="Veneault-Fourrey C."/>
            <person name="LaButti K."/>
            <person name="Lindquist E.A."/>
            <person name="Lipzen A."/>
            <person name="Lundell T."/>
            <person name="Morin E."/>
            <person name="Murat C."/>
            <person name="Riley R."/>
            <person name="Ohm R."/>
            <person name="Sun H."/>
            <person name="Tunlid A."/>
            <person name="Henrissat B."/>
            <person name="Grigoriev I.V."/>
            <person name="Hibbett D.S."/>
            <person name="Martin F."/>
        </authorList>
    </citation>
    <scope>NUCLEOTIDE SEQUENCE [LARGE SCALE GENOMIC DNA]</scope>
    <source>
        <strain evidence="3">UH-Slu-Lm8-n1</strain>
    </source>
</reference>
<sequence>MSRLHLPVARGQLSARHRENSRQFKSALNDAWNNLDETVKTITSSHHKSFRCIENDLCLGRGLMKFKRTKLNTWNTFCWKKRQENSENGAMGKDVLQELVKDHRVEYQALTEDEKAELLLEYGEYKETRATGIRISTKSKVSDVTQTLKAVENELNNLRCCTGTETILYATCGSTDLPLRGVTFTMEGVDEFMSSVMNIDNQDLISKMEGFAVQGMKGAAKNHQKQCSKVRSEIRHEIGKGLVEITKDEDAKMHWTHYFRNVIQRYQVIIEGWPTNIPFINLSKVSSALPELESLLRKWQAGTIRWRQVDDEEFQQLLDECNAKLENGELIEHRHCTRSDKGRKCARSTDRSGESTRRKKTHKSTETVNTDDEDEDLNTSTTNTNTHNNVNISGEGASTNTNISADDTNSGANINSNAHANLGTSSNVTNPGAFSNPYWQYCSHY</sequence>
<name>A0A0C9Z6E7_9AGAM</name>
<evidence type="ECO:0000256" key="1">
    <source>
        <dbReference type="SAM" id="MobiDB-lite"/>
    </source>
</evidence>
<feature type="compositionally biased region" description="Basic and acidic residues" evidence="1">
    <location>
        <begin position="337"/>
        <end position="356"/>
    </location>
</feature>